<sequence>MVAAALLCVTATACGATTATVPRPPAASASPPTTEPPDPAAVAANELGQIPILMYHRIEADPGSEYDQTPMRFTSELERLYTDGYRPITVARYLSGVIDLPAGTHPVVLTFDDSTRTQLTLTDSGDPTPECAVGLLEQFHSRHPDFAATATFYVNNDPFGDDPRALPWLIRHGYDIGAHTATHPNLAHLSPTDVQRELVQNVRAITTAAPDAPIHSMALPLGVYPTDHALAASGAWDGTPYTFEAVLLVGANPAPSPVTTFDPMAIPRVRSGRDPVPFDSTYWLDWLAAHPAARYTSDGDPTRLSFPRPLTDQLAPRWSPAAQPY</sequence>
<protein>
    <submittedName>
        <fullName evidence="6">Polysaccharide deacetylase family protein</fullName>
    </submittedName>
</protein>
<feature type="signal peptide" evidence="4">
    <location>
        <begin position="1"/>
        <end position="19"/>
    </location>
</feature>
<organism evidence="6 7">
    <name type="scientific">Nocardia aurantiaca</name>
    <dbReference type="NCBI Taxonomy" id="2675850"/>
    <lineage>
        <taxon>Bacteria</taxon>
        <taxon>Bacillati</taxon>
        <taxon>Actinomycetota</taxon>
        <taxon>Actinomycetes</taxon>
        <taxon>Mycobacteriales</taxon>
        <taxon>Nocardiaceae</taxon>
        <taxon>Nocardia</taxon>
    </lineage>
</organism>
<evidence type="ECO:0000256" key="2">
    <source>
        <dbReference type="ARBA" id="ARBA00022729"/>
    </source>
</evidence>
<evidence type="ECO:0000256" key="4">
    <source>
        <dbReference type="SAM" id="SignalP"/>
    </source>
</evidence>
<comment type="caution">
    <text evidence="6">The sequence shown here is derived from an EMBL/GenBank/DDBJ whole genome shotgun (WGS) entry which is preliminary data.</text>
</comment>
<evidence type="ECO:0000256" key="3">
    <source>
        <dbReference type="SAM" id="MobiDB-lite"/>
    </source>
</evidence>
<keyword evidence="7" id="KW-1185">Reference proteome</keyword>
<evidence type="ECO:0000313" key="7">
    <source>
        <dbReference type="Proteomes" id="UP000432464"/>
    </source>
</evidence>
<dbReference type="SUPFAM" id="SSF88713">
    <property type="entry name" value="Glycoside hydrolase/deacetylase"/>
    <property type="match status" value="1"/>
</dbReference>
<evidence type="ECO:0000259" key="5">
    <source>
        <dbReference type="Pfam" id="PF01522"/>
    </source>
</evidence>
<comment type="subcellular location">
    <subcellularLocation>
        <location evidence="1">Secreted</location>
    </subcellularLocation>
</comment>
<dbReference type="GO" id="GO:0005975">
    <property type="term" value="P:carbohydrate metabolic process"/>
    <property type="evidence" value="ECO:0007669"/>
    <property type="project" value="InterPro"/>
</dbReference>
<dbReference type="EMBL" id="WMBB01000003">
    <property type="protein sequence ID" value="MTE12513.1"/>
    <property type="molecule type" value="Genomic_DNA"/>
</dbReference>
<name>A0A6I3KPH3_9NOCA</name>
<evidence type="ECO:0000256" key="1">
    <source>
        <dbReference type="ARBA" id="ARBA00004613"/>
    </source>
</evidence>
<dbReference type="GO" id="GO:0005576">
    <property type="term" value="C:extracellular region"/>
    <property type="evidence" value="ECO:0007669"/>
    <property type="project" value="UniProtKB-SubCell"/>
</dbReference>
<dbReference type="GO" id="GO:0016810">
    <property type="term" value="F:hydrolase activity, acting on carbon-nitrogen (but not peptide) bonds"/>
    <property type="evidence" value="ECO:0007669"/>
    <property type="project" value="InterPro"/>
</dbReference>
<proteinExistence type="predicted"/>
<keyword evidence="2 4" id="KW-0732">Signal</keyword>
<feature type="domain" description="NodB homology" evidence="5">
    <location>
        <begin position="105"/>
        <end position="232"/>
    </location>
</feature>
<dbReference type="Gene3D" id="3.20.20.370">
    <property type="entry name" value="Glycoside hydrolase/deacetylase"/>
    <property type="match status" value="1"/>
</dbReference>
<reference evidence="6 7" key="1">
    <citation type="submission" date="2019-11" db="EMBL/GenBank/DDBJ databases">
        <title>Nocardia sp. nov. CT2-14 isolated from soil.</title>
        <authorList>
            <person name="Kanchanasin P."/>
            <person name="Tanasupawat S."/>
            <person name="Yuki M."/>
            <person name="Kudo T."/>
        </authorList>
    </citation>
    <scope>NUCLEOTIDE SEQUENCE [LARGE SCALE GENOMIC DNA]</scope>
    <source>
        <strain evidence="6 7">CT2-14</strain>
    </source>
</reference>
<gene>
    <name evidence="6" type="ORF">GLP40_06945</name>
</gene>
<dbReference type="Pfam" id="PF01522">
    <property type="entry name" value="Polysacc_deac_1"/>
    <property type="match status" value="1"/>
</dbReference>
<dbReference type="PANTHER" id="PTHR34216">
    <property type="match status" value="1"/>
</dbReference>
<accession>A0A6I3KPH3</accession>
<feature type="region of interest" description="Disordered" evidence="3">
    <location>
        <begin position="19"/>
        <end position="38"/>
    </location>
</feature>
<dbReference type="InterPro" id="IPR011330">
    <property type="entry name" value="Glyco_hydro/deAcase_b/a-brl"/>
</dbReference>
<dbReference type="InterPro" id="IPR002509">
    <property type="entry name" value="NODB_dom"/>
</dbReference>
<feature type="chain" id="PRO_5039430723" evidence="4">
    <location>
        <begin position="20"/>
        <end position="325"/>
    </location>
</feature>
<dbReference type="InterPro" id="IPR051398">
    <property type="entry name" value="Polysacch_Deacetylase"/>
</dbReference>
<dbReference type="AlphaFoldDB" id="A0A6I3KPH3"/>
<feature type="compositionally biased region" description="Low complexity" evidence="3">
    <location>
        <begin position="19"/>
        <end position="32"/>
    </location>
</feature>
<dbReference type="PANTHER" id="PTHR34216:SF3">
    <property type="entry name" value="POLY-BETA-1,6-N-ACETYL-D-GLUCOSAMINE N-DEACETYLASE"/>
    <property type="match status" value="1"/>
</dbReference>
<dbReference type="Proteomes" id="UP000432464">
    <property type="component" value="Unassembled WGS sequence"/>
</dbReference>
<evidence type="ECO:0000313" key="6">
    <source>
        <dbReference type="EMBL" id="MTE12513.1"/>
    </source>
</evidence>